<name>A0A914YDX8_9BILA</name>
<dbReference type="Proteomes" id="UP000887577">
    <property type="component" value="Unplaced"/>
</dbReference>
<sequence length="215" mass="25564">MRDRCATIDLCIGYYMDNGVRKPRTKRTLHELYADRQREAELEDELRQHKDIIDILKKIYFKAKQPLRECINVGFSGADIVRCFFTRNDLTNREIYKLAVNNTNMSDNRKEFFIELIESERDWNDFFGVQYGYRIPWMEWIDSFEPSLEGLQVFDVLNNGKMLQSIEEEKLDNDVIWDPYSIEPLDNGMDELHPDQIAIQGHISDKITKSKKKRK</sequence>
<dbReference type="WBParaSite" id="PSU_v2.g18437.t1">
    <property type="protein sequence ID" value="PSU_v2.g18437.t1"/>
    <property type="gene ID" value="PSU_v2.g18437"/>
</dbReference>
<evidence type="ECO:0000313" key="2">
    <source>
        <dbReference type="WBParaSite" id="PSU_v2.g18437.t1"/>
    </source>
</evidence>
<dbReference type="AlphaFoldDB" id="A0A914YDX8"/>
<protein>
    <submittedName>
        <fullName evidence="2">Uncharacterized protein</fullName>
    </submittedName>
</protein>
<organism evidence="1 2">
    <name type="scientific">Panagrolaimus superbus</name>
    <dbReference type="NCBI Taxonomy" id="310955"/>
    <lineage>
        <taxon>Eukaryota</taxon>
        <taxon>Metazoa</taxon>
        <taxon>Ecdysozoa</taxon>
        <taxon>Nematoda</taxon>
        <taxon>Chromadorea</taxon>
        <taxon>Rhabditida</taxon>
        <taxon>Tylenchina</taxon>
        <taxon>Panagrolaimomorpha</taxon>
        <taxon>Panagrolaimoidea</taxon>
        <taxon>Panagrolaimidae</taxon>
        <taxon>Panagrolaimus</taxon>
    </lineage>
</organism>
<keyword evidence="1" id="KW-1185">Reference proteome</keyword>
<accession>A0A914YDX8</accession>
<proteinExistence type="predicted"/>
<evidence type="ECO:0000313" key="1">
    <source>
        <dbReference type="Proteomes" id="UP000887577"/>
    </source>
</evidence>
<reference evidence="2" key="1">
    <citation type="submission" date="2022-11" db="UniProtKB">
        <authorList>
            <consortium name="WormBaseParasite"/>
        </authorList>
    </citation>
    <scope>IDENTIFICATION</scope>
</reference>